<dbReference type="InterPro" id="IPR005162">
    <property type="entry name" value="Retrotrans_gag_dom"/>
</dbReference>
<dbReference type="InterPro" id="IPR001878">
    <property type="entry name" value="Znf_CCHC"/>
</dbReference>
<dbReference type="Proteomes" id="UP001443914">
    <property type="component" value="Unassembled WGS sequence"/>
</dbReference>
<dbReference type="Pfam" id="PF03732">
    <property type="entry name" value="Retrotrans_gag"/>
    <property type="match status" value="1"/>
</dbReference>
<keyword evidence="1" id="KW-0862">Zinc</keyword>
<dbReference type="SUPFAM" id="SSF57756">
    <property type="entry name" value="Retrovirus zinc finger-like domains"/>
    <property type="match status" value="1"/>
</dbReference>
<evidence type="ECO:0000313" key="4">
    <source>
        <dbReference type="EMBL" id="KAK9732688.1"/>
    </source>
</evidence>
<evidence type="ECO:0000259" key="3">
    <source>
        <dbReference type="PROSITE" id="PS50158"/>
    </source>
</evidence>
<accession>A0AAW1LGX7</accession>
<evidence type="ECO:0000256" key="1">
    <source>
        <dbReference type="PROSITE-ProRule" id="PRU00047"/>
    </source>
</evidence>
<protein>
    <recommendedName>
        <fullName evidence="3">CCHC-type domain-containing protein</fullName>
    </recommendedName>
</protein>
<dbReference type="InterPro" id="IPR036875">
    <property type="entry name" value="Znf_CCHC_sf"/>
</dbReference>
<dbReference type="InterPro" id="IPR021109">
    <property type="entry name" value="Peptidase_aspartic_dom_sf"/>
</dbReference>
<evidence type="ECO:0000256" key="2">
    <source>
        <dbReference type="SAM" id="MobiDB-lite"/>
    </source>
</evidence>
<dbReference type="PANTHER" id="PTHR35046">
    <property type="entry name" value="ZINC KNUCKLE (CCHC-TYPE) FAMILY PROTEIN"/>
    <property type="match status" value="1"/>
</dbReference>
<feature type="compositionally biased region" description="Basic and acidic residues" evidence="2">
    <location>
        <begin position="490"/>
        <end position="500"/>
    </location>
</feature>
<comment type="caution">
    <text evidence="4">The sequence shown here is derived from an EMBL/GenBank/DDBJ whole genome shotgun (WGS) entry which is preliminary data.</text>
</comment>
<keyword evidence="5" id="KW-1185">Reference proteome</keyword>
<keyword evidence="1" id="KW-0479">Metal-binding</keyword>
<dbReference type="SMART" id="SM00343">
    <property type="entry name" value="ZnF_C2HC"/>
    <property type="match status" value="1"/>
</dbReference>
<dbReference type="AlphaFoldDB" id="A0AAW1LGX7"/>
<dbReference type="PROSITE" id="PS50158">
    <property type="entry name" value="ZF_CCHC"/>
    <property type="match status" value="1"/>
</dbReference>
<proteinExistence type="predicted"/>
<dbReference type="EMBL" id="JBDFQZ010000004">
    <property type="protein sequence ID" value="KAK9732688.1"/>
    <property type="molecule type" value="Genomic_DNA"/>
</dbReference>
<gene>
    <name evidence="4" type="ORF">RND81_04G015300</name>
</gene>
<feature type="region of interest" description="Disordered" evidence="2">
    <location>
        <begin position="221"/>
        <end position="245"/>
    </location>
</feature>
<sequence length="513" mass="59099">MSEERLAKMEEKLNGMTEAISILVNAVNKLTGEKTRDGVEEENSCRHNDEGDKHIRVKILDIQGSLNQEELLEWFHSAERVFEYKGYDDSKKFKVADLKLKGYASLWYEGLKQKRARSGKAPLKSWEKLKKKLQDKFIPADYTQELFLNSTHLKQSEGSVESYLRDFEQLTLQGEIQEKPEQKIARFLEGLDPRISEKVRLKPLWSFDEVVRLAQRVEKQGKSRASHKKTVSKTPPWKQNFTPRTEPVVRDERRLDKEKDTTIIPFRNSVGEMRRKCYQCQGYGHFSKECPTKKSLTAIEMQDMEAVGEAWEEFQVDSGESGVPPEVVLPPDEGTALVLYRVMHSQLTPLEEDQRQQIFQTRCTVMGKICHVLIDSGSCTNAASTMMVEKLNLPTLNHPQPYKLRWLSRGTEIQVDKQVPLPFSIGKAYNNQVLCDVIPMDACHILLGRPWAFDRDIVHFGRSNTYSFRHDGRRVTLTPLAPSITNRTGPEMKKNPRESLLLKEADFEKEAKK</sequence>
<organism evidence="4 5">
    <name type="scientific">Saponaria officinalis</name>
    <name type="common">Common soapwort</name>
    <name type="synonym">Lychnis saponaria</name>
    <dbReference type="NCBI Taxonomy" id="3572"/>
    <lineage>
        <taxon>Eukaryota</taxon>
        <taxon>Viridiplantae</taxon>
        <taxon>Streptophyta</taxon>
        <taxon>Embryophyta</taxon>
        <taxon>Tracheophyta</taxon>
        <taxon>Spermatophyta</taxon>
        <taxon>Magnoliopsida</taxon>
        <taxon>eudicotyledons</taxon>
        <taxon>Gunneridae</taxon>
        <taxon>Pentapetalae</taxon>
        <taxon>Caryophyllales</taxon>
        <taxon>Caryophyllaceae</taxon>
        <taxon>Caryophylleae</taxon>
        <taxon>Saponaria</taxon>
    </lineage>
</organism>
<dbReference type="PANTHER" id="PTHR35046:SF21">
    <property type="entry name" value="RETROTRANSPOSON GAG DOMAIN-CONTAINING PROTEIN-RELATED"/>
    <property type="match status" value="1"/>
</dbReference>
<feature type="domain" description="CCHC-type" evidence="3">
    <location>
        <begin position="275"/>
        <end position="291"/>
    </location>
</feature>
<dbReference type="Gene3D" id="2.40.70.10">
    <property type="entry name" value="Acid Proteases"/>
    <property type="match status" value="1"/>
</dbReference>
<name>A0AAW1LGX7_SAPOF</name>
<dbReference type="Gene3D" id="4.10.60.10">
    <property type="entry name" value="Zinc finger, CCHC-type"/>
    <property type="match status" value="1"/>
</dbReference>
<dbReference type="GO" id="GO:0003676">
    <property type="term" value="F:nucleic acid binding"/>
    <property type="evidence" value="ECO:0007669"/>
    <property type="project" value="InterPro"/>
</dbReference>
<keyword evidence="1" id="KW-0863">Zinc-finger</keyword>
<dbReference type="Pfam" id="PF00098">
    <property type="entry name" value="zf-CCHC"/>
    <property type="match status" value="1"/>
</dbReference>
<reference evidence="4" key="1">
    <citation type="submission" date="2024-03" db="EMBL/GenBank/DDBJ databases">
        <title>WGS assembly of Saponaria officinalis var. Norfolk2.</title>
        <authorList>
            <person name="Jenkins J."/>
            <person name="Shu S."/>
            <person name="Grimwood J."/>
            <person name="Barry K."/>
            <person name="Goodstein D."/>
            <person name="Schmutz J."/>
            <person name="Leebens-Mack J."/>
            <person name="Osbourn A."/>
        </authorList>
    </citation>
    <scope>NUCLEOTIDE SEQUENCE [LARGE SCALE GENOMIC DNA]</scope>
    <source>
        <strain evidence="4">JIC</strain>
    </source>
</reference>
<feature type="compositionally biased region" description="Basic residues" evidence="2">
    <location>
        <begin position="222"/>
        <end position="231"/>
    </location>
</feature>
<dbReference type="GO" id="GO:0008270">
    <property type="term" value="F:zinc ion binding"/>
    <property type="evidence" value="ECO:0007669"/>
    <property type="project" value="UniProtKB-KW"/>
</dbReference>
<feature type="region of interest" description="Disordered" evidence="2">
    <location>
        <begin position="481"/>
        <end position="500"/>
    </location>
</feature>
<dbReference type="CDD" id="cd00303">
    <property type="entry name" value="retropepsin_like"/>
    <property type="match status" value="1"/>
</dbReference>
<evidence type="ECO:0000313" key="5">
    <source>
        <dbReference type="Proteomes" id="UP001443914"/>
    </source>
</evidence>